<protein>
    <recommendedName>
        <fullName evidence="4">Bile acid:sodium symporter</fullName>
    </recommendedName>
</protein>
<dbReference type="RefSeq" id="WP_136131375.1">
    <property type="nucleotide sequence ID" value="NZ_PDKS01000001.1"/>
</dbReference>
<keyword evidence="1" id="KW-0812">Transmembrane</keyword>
<dbReference type="Pfam" id="PF13593">
    <property type="entry name" value="SBF_like"/>
    <property type="match status" value="1"/>
</dbReference>
<dbReference type="PIRSF" id="PIRSF026166">
    <property type="entry name" value="UCP026166"/>
    <property type="match status" value="1"/>
</dbReference>
<feature type="transmembrane region" description="Helical" evidence="1">
    <location>
        <begin position="205"/>
        <end position="227"/>
    </location>
</feature>
<reference evidence="2 3" key="1">
    <citation type="journal article" date="2018" name="Genome Biol. Evol.">
        <title>Cladogenesis and Genomic Streamlining in Extracellular Endosymbionts of Tropical Stink Bugs.</title>
        <authorList>
            <person name="Otero-Bravo A."/>
            <person name="Goffredi S."/>
            <person name="Sabree Z.L."/>
        </authorList>
    </citation>
    <scope>NUCLEOTIDE SEQUENCE [LARGE SCALE GENOMIC DNA]</scope>
    <source>
        <strain evidence="2 3">SoET</strain>
    </source>
</reference>
<sequence length="326" mass="36553">MKFLKIDLMIIKIISSVLLACVFPLKGNFINLFKYLTIAAIFILFFMHGAKLSRKKIIMGSSNWQLHLWILFSTFIMFPLLGMVLIWCHLININPEIDNGFLYLCSMPATVQSAIALTSIAGGNVAASVCSASASSILGIFISPLIVKLVLGMHSTGLSINNEIEQIYKIILQLLIPFLAGHISRRWIYKWVDKNNDLINQVDQISILLVVYSAFSEAVINGIWYIVGIHTLLWVLIECLILLFLVLIINYLVACLFNFKRCDAIVLLFCGSKKSLANGIPMANILFPVSSVGIIILPLMIFHQVQLMACSYIAQLYKEQNKTANY</sequence>
<accession>A0A2P5SYG3</accession>
<feature type="transmembrane region" description="Helical" evidence="1">
    <location>
        <begin position="68"/>
        <end position="94"/>
    </location>
</feature>
<dbReference type="OrthoDB" id="9792271at2"/>
<dbReference type="Proteomes" id="UP000296034">
    <property type="component" value="Unassembled WGS sequence"/>
</dbReference>
<dbReference type="PANTHER" id="PTHR18640:SF5">
    <property type="entry name" value="SODIUM_BILE ACID COTRANSPORTER 7"/>
    <property type="match status" value="1"/>
</dbReference>
<feature type="transmembrane region" description="Helical" evidence="1">
    <location>
        <begin position="100"/>
        <end position="118"/>
    </location>
</feature>
<feature type="transmembrane region" description="Helical" evidence="1">
    <location>
        <begin position="280"/>
        <end position="302"/>
    </location>
</feature>
<dbReference type="PANTHER" id="PTHR18640">
    <property type="entry name" value="SOLUTE CARRIER FAMILY 10 MEMBER 7"/>
    <property type="match status" value="1"/>
</dbReference>
<evidence type="ECO:0000256" key="1">
    <source>
        <dbReference type="SAM" id="Phobius"/>
    </source>
</evidence>
<evidence type="ECO:0000313" key="3">
    <source>
        <dbReference type="Proteomes" id="UP000296034"/>
    </source>
</evidence>
<keyword evidence="1" id="KW-0472">Membrane</keyword>
<dbReference type="EMBL" id="PDKS01000001">
    <property type="protein sequence ID" value="PPI87378.1"/>
    <property type="molecule type" value="Genomic_DNA"/>
</dbReference>
<dbReference type="InterPro" id="IPR016833">
    <property type="entry name" value="Put_Na-Bile_cotransptr"/>
</dbReference>
<dbReference type="GO" id="GO:0005886">
    <property type="term" value="C:plasma membrane"/>
    <property type="evidence" value="ECO:0007669"/>
    <property type="project" value="TreeGrafter"/>
</dbReference>
<evidence type="ECO:0008006" key="4">
    <source>
        <dbReference type="Google" id="ProtNLM"/>
    </source>
</evidence>
<gene>
    <name evidence="2" type="ORF">CRV11_00345</name>
</gene>
<evidence type="ECO:0000313" key="2">
    <source>
        <dbReference type="EMBL" id="PPI87378.1"/>
    </source>
</evidence>
<proteinExistence type="predicted"/>
<keyword evidence="1" id="KW-1133">Transmembrane helix</keyword>
<comment type="caution">
    <text evidence="2">The sequence shown here is derived from an EMBL/GenBank/DDBJ whole genome shotgun (WGS) entry which is preliminary data.</text>
</comment>
<feature type="transmembrane region" description="Helical" evidence="1">
    <location>
        <begin position="31"/>
        <end position="47"/>
    </location>
</feature>
<dbReference type="AlphaFoldDB" id="A0A2P5SYG3"/>
<name>A0A2P5SYG3_9GAMM</name>
<feature type="transmembrane region" description="Helical" evidence="1">
    <location>
        <begin position="233"/>
        <end position="259"/>
    </location>
</feature>
<dbReference type="InterPro" id="IPR038770">
    <property type="entry name" value="Na+/solute_symporter_sf"/>
</dbReference>
<organism evidence="2 3">
    <name type="scientific">Candidatus Pantoea edessiphila</name>
    <dbReference type="NCBI Taxonomy" id="2044610"/>
    <lineage>
        <taxon>Bacteria</taxon>
        <taxon>Pseudomonadati</taxon>
        <taxon>Pseudomonadota</taxon>
        <taxon>Gammaproteobacteria</taxon>
        <taxon>Enterobacterales</taxon>
        <taxon>Erwiniaceae</taxon>
        <taxon>Pantoea</taxon>
    </lineage>
</organism>
<dbReference type="Gene3D" id="1.20.1530.20">
    <property type="match status" value="1"/>
</dbReference>